<evidence type="ECO:0000313" key="1">
    <source>
        <dbReference type="EMBL" id="PNS21661.1"/>
    </source>
</evidence>
<dbReference type="InterPro" id="IPR043129">
    <property type="entry name" value="ATPase_NBD"/>
</dbReference>
<organism evidence="1 2">
    <name type="scientific">Sphaceloma murrayae</name>
    <dbReference type="NCBI Taxonomy" id="2082308"/>
    <lineage>
        <taxon>Eukaryota</taxon>
        <taxon>Fungi</taxon>
        <taxon>Dikarya</taxon>
        <taxon>Ascomycota</taxon>
        <taxon>Pezizomycotina</taxon>
        <taxon>Dothideomycetes</taxon>
        <taxon>Dothideomycetidae</taxon>
        <taxon>Myriangiales</taxon>
        <taxon>Elsinoaceae</taxon>
        <taxon>Sphaceloma</taxon>
    </lineage>
</organism>
<gene>
    <name evidence="1" type="ORF">CAC42_1515</name>
</gene>
<dbReference type="AlphaFoldDB" id="A0A2K1R2Z8"/>
<evidence type="ECO:0000313" key="2">
    <source>
        <dbReference type="Proteomes" id="UP000243797"/>
    </source>
</evidence>
<proteinExistence type="predicted"/>
<sequence length="102" mass="11512">MSATRCPRIVVAYDFGTTYSGVAIVYGSDVKNPENIEILKSWPGSNGITSDKVPTVLDYNTEDQEPLWGYEVIPRTSALRCIKLLLDERLEFPEWTTKANKK</sequence>
<dbReference type="PANTHER" id="PTHR14187">
    <property type="entry name" value="ALPHA KINASE/ELONGATION FACTOR 2 KINASE"/>
    <property type="match status" value="1"/>
</dbReference>
<dbReference type="OrthoDB" id="2963168at2759"/>
<comment type="caution">
    <text evidence="1">The sequence shown here is derived from an EMBL/GenBank/DDBJ whole genome shotgun (WGS) entry which is preliminary data.</text>
</comment>
<dbReference type="Gene3D" id="3.30.420.40">
    <property type="match status" value="1"/>
</dbReference>
<accession>A0A2K1R2Z8</accession>
<keyword evidence="2" id="KW-1185">Reference proteome</keyword>
<dbReference type="InParanoid" id="A0A2K1R2Z8"/>
<dbReference type="Proteomes" id="UP000243797">
    <property type="component" value="Unassembled WGS sequence"/>
</dbReference>
<dbReference type="PANTHER" id="PTHR14187:SF82">
    <property type="entry name" value="FAMILY CHAPERONE, PUTATIVE (AFU_ORTHOLOGUE AFUA_7G08575)-RELATED"/>
    <property type="match status" value="1"/>
</dbReference>
<protein>
    <submittedName>
        <fullName evidence="1">Heat shock protein 12B</fullName>
    </submittedName>
</protein>
<name>A0A2K1R2Z8_9PEZI</name>
<dbReference type="SUPFAM" id="SSF53067">
    <property type="entry name" value="Actin-like ATPase domain"/>
    <property type="match status" value="1"/>
</dbReference>
<dbReference type="STRING" id="2082308.A0A2K1R2Z8"/>
<dbReference type="EMBL" id="NKHZ01000010">
    <property type="protein sequence ID" value="PNS21661.1"/>
    <property type="molecule type" value="Genomic_DNA"/>
</dbReference>
<keyword evidence="1" id="KW-0346">Stress response</keyword>
<reference evidence="1 2" key="1">
    <citation type="submission" date="2017-06" db="EMBL/GenBank/DDBJ databases">
        <title>Draft genome sequence of a variant of Elsinoe murrayae.</title>
        <authorList>
            <person name="Cheng Q."/>
        </authorList>
    </citation>
    <scope>NUCLEOTIDE SEQUENCE [LARGE SCALE GENOMIC DNA]</scope>
    <source>
        <strain evidence="1 2">CQ-2017a</strain>
    </source>
</reference>